<evidence type="ECO:0000313" key="3">
    <source>
        <dbReference type="Proteomes" id="UP000002016"/>
    </source>
</evidence>
<evidence type="ECO:0008006" key="4">
    <source>
        <dbReference type="Google" id="ProtNLM"/>
    </source>
</evidence>
<keyword evidence="1" id="KW-0812">Transmembrane</keyword>
<keyword evidence="1" id="KW-0472">Membrane</keyword>
<proteinExistence type="predicted"/>
<reference evidence="2 3" key="2">
    <citation type="journal article" date="2009" name="Proc. Natl. Acad. Sci. U.S.A.">
        <title>On the chimeric nature, thermophilic origin, and phylogenetic placement of the Thermotogales.</title>
        <authorList>
            <person name="Zhaxybayeva O."/>
            <person name="Swithers K.S."/>
            <person name="Lapierre P."/>
            <person name="Fournier G.P."/>
            <person name="Bickhart D.M."/>
            <person name="DeBoy R.T."/>
            <person name="Nelson K.E."/>
            <person name="Nesbo C.L."/>
            <person name="Doolittle W.F."/>
            <person name="Gogarten J.P."/>
            <person name="Noll K.M."/>
        </authorList>
    </citation>
    <scope>NUCLEOTIDE SEQUENCE [LARGE SCALE GENOMIC DNA]</scope>
    <source>
        <strain evidence="3">ATCC BAA-301 / DSM 14385 / NBRC 107922 / TMO</strain>
    </source>
</reference>
<feature type="transmembrane region" description="Helical" evidence="1">
    <location>
        <begin position="12"/>
        <end position="31"/>
    </location>
</feature>
<feature type="transmembrane region" description="Helical" evidence="1">
    <location>
        <begin position="91"/>
        <end position="111"/>
    </location>
</feature>
<feature type="transmembrane region" description="Helical" evidence="1">
    <location>
        <begin position="62"/>
        <end position="84"/>
    </location>
</feature>
<accession>A8F7Z7</accession>
<dbReference type="KEGG" id="tle:Tlet_1727"/>
<dbReference type="AlphaFoldDB" id="A8F7Z7"/>
<dbReference type="OrthoDB" id="37653at2"/>
<dbReference type="STRING" id="416591.Tlet_1727"/>
<protein>
    <recommendedName>
        <fullName evidence="4">SNARE associated Golgi protein</fullName>
    </recommendedName>
</protein>
<evidence type="ECO:0000313" key="2">
    <source>
        <dbReference type="EMBL" id="ABV34281.1"/>
    </source>
</evidence>
<organism evidence="2 3">
    <name type="scientific">Pseudothermotoga lettingae (strain ATCC BAA-301 / DSM 14385 / NBRC 107922 / TMO)</name>
    <name type="common">Thermotoga lettingae</name>
    <dbReference type="NCBI Taxonomy" id="416591"/>
    <lineage>
        <taxon>Bacteria</taxon>
        <taxon>Thermotogati</taxon>
        <taxon>Thermotogota</taxon>
        <taxon>Thermotogae</taxon>
        <taxon>Thermotogales</taxon>
        <taxon>Thermotogaceae</taxon>
        <taxon>Pseudothermotoga</taxon>
    </lineage>
</organism>
<reference evidence="2 3" key="1">
    <citation type="submission" date="2007-08" db="EMBL/GenBank/DDBJ databases">
        <title>Complete sequence of Thermotoga lettingae TMO.</title>
        <authorList>
            <consortium name="US DOE Joint Genome Institute"/>
            <person name="Copeland A."/>
            <person name="Lucas S."/>
            <person name="Lapidus A."/>
            <person name="Barry K."/>
            <person name="Glavina del Rio T."/>
            <person name="Dalin E."/>
            <person name="Tice H."/>
            <person name="Pitluck S."/>
            <person name="Foster B."/>
            <person name="Bruce D."/>
            <person name="Schmutz J."/>
            <person name="Larimer F."/>
            <person name="Land M."/>
            <person name="Hauser L."/>
            <person name="Kyrpides N."/>
            <person name="Mikhailova N."/>
            <person name="Nelson K."/>
            <person name="Gogarten J.P."/>
            <person name="Noll K."/>
            <person name="Richardson P."/>
        </authorList>
    </citation>
    <scope>NUCLEOTIDE SEQUENCE [LARGE SCALE GENOMIC DNA]</scope>
    <source>
        <strain evidence="3">ATCC BAA-301 / DSM 14385 / NBRC 107922 / TMO</strain>
    </source>
</reference>
<dbReference type="EMBL" id="CP000812">
    <property type="protein sequence ID" value="ABV34281.1"/>
    <property type="molecule type" value="Genomic_DNA"/>
</dbReference>
<keyword evidence="1" id="KW-1133">Transmembrane helix</keyword>
<evidence type="ECO:0000256" key="1">
    <source>
        <dbReference type="SAM" id="Phobius"/>
    </source>
</evidence>
<sequence length="149" mass="17267">MKKVNQYISLSISYLALVCGDFLLYGAGIFLKNLLKNSEKQLTQFLKKLIEANCEIFKRNEWLFYLFCKIIAWIGKIAPLLAAYSGKDFSCIIKFLFGDLWYCLTFFYAAYAMGTLAEHKLPFFIISIAMFFLTLYGAKSALRKFLKEH</sequence>
<dbReference type="RefSeq" id="WP_012003757.1">
    <property type="nucleotide sequence ID" value="NC_009828.1"/>
</dbReference>
<name>A8F7Z7_PSELT</name>
<dbReference type="HOGENOM" id="CLU_1748088_0_0_0"/>
<feature type="transmembrane region" description="Helical" evidence="1">
    <location>
        <begin position="123"/>
        <end position="142"/>
    </location>
</feature>
<keyword evidence="3" id="KW-1185">Reference proteome</keyword>
<gene>
    <name evidence="2" type="ordered locus">Tlet_1727</name>
</gene>
<dbReference type="Proteomes" id="UP000002016">
    <property type="component" value="Chromosome"/>
</dbReference>